<sequence>MSAAPQVDSRPPTPTRSYTRRGGRMPQRHHRALQNHSQAYLLDVPMDGTTVAAGAPFDQLAAFGRRAPLVVEVGGGAGDCIVAAAAADPGRDFLGIEVWRPGIAQTVAKAAHAGVENLRLLPADALPTVRDFLPAGAVDELWTFFPDPWPKTKHHKRRLVQAEFAAVVARVLVDGGSWRLASDWADYAWQIRDVVEGDPDFENPYRGRLADPGDGEVDPRGEHGGFAPRFDGRVMTRFERKGLQADRIIRDVHVRRIPRERIQ</sequence>
<dbReference type="InterPro" id="IPR029063">
    <property type="entry name" value="SAM-dependent_MTases_sf"/>
</dbReference>
<dbReference type="EC" id="2.1.1.33" evidence="7"/>
<feature type="region of interest" description="Disordered" evidence="8">
    <location>
        <begin position="203"/>
        <end position="227"/>
    </location>
</feature>
<dbReference type="SUPFAM" id="SSF53335">
    <property type="entry name" value="S-adenosyl-L-methionine-dependent methyltransferases"/>
    <property type="match status" value="1"/>
</dbReference>
<dbReference type="InterPro" id="IPR003358">
    <property type="entry name" value="tRNA_(Gua-N-7)_MeTrfase_Trmb"/>
</dbReference>
<evidence type="ECO:0000256" key="5">
    <source>
        <dbReference type="ARBA" id="ARBA00022691"/>
    </source>
</evidence>
<proteinExistence type="inferred from homology"/>
<evidence type="ECO:0000313" key="9">
    <source>
        <dbReference type="EMBL" id="SSA34380.1"/>
    </source>
</evidence>
<evidence type="ECO:0000256" key="4">
    <source>
        <dbReference type="ARBA" id="ARBA00022679"/>
    </source>
</evidence>
<dbReference type="Gene3D" id="3.40.50.150">
    <property type="entry name" value="Vaccinia Virus protein VP39"/>
    <property type="match status" value="1"/>
</dbReference>
<organism evidence="9 10">
    <name type="scientific">Branchiibius hedensis</name>
    <dbReference type="NCBI Taxonomy" id="672460"/>
    <lineage>
        <taxon>Bacteria</taxon>
        <taxon>Bacillati</taxon>
        <taxon>Actinomycetota</taxon>
        <taxon>Actinomycetes</taxon>
        <taxon>Micrococcales</taxon>
        <taxon>Dermacoccaceae</taxon>
        <taxon>Branchiibius</taxon>
    </lineage>
</organism>
<keyword evidence="6 7" id="KW-0819">tRNA processing</keyword>
<evidence type="ECO:0000256" key="6">
    <source>
        <dbReference type="ARBA" id="ARBA00022694"/>
    </source>
</evidence>
<reference evidence="10" key="1">
    <citation type="submission" date="2016-10" db="EMBL/GenBank/DDBJ databases">
        <authorList>
            <person name="Varghese N."/>
            <person name="Submissions S."/>
        </authorList>
    </citation>
    <scope>NUCLEOTIDE SEQUENCE [LARGE SCALE GENOMIC DNA]</scope>
    <source>
        <strain evidence="10">DSM 22951</strain>
    </source>
</reference>
<dbReference type="Pfam" id="PF02390">
    <property type="entry name" value="Methyltransf_4"/>
    <property type="match status" value="1"/>
</dbReference>
<feature type="binding site" evidence="7">
    <location>
        <position position="151"/>
    </location>
    <ligand>
        <name>substrate</name>
    </ligand>
</feature>
<feature type="region of interest" description="Disordered" evidence="8">
    <location>
        <begin position="1"/>
        <end position="28"/>
    </location>
</feature>
<evidence type="ECO:0000313" key="10">
    <source>
        <dbReference type="Proteomes" id="UP000250028"/>
    </source>
</evidence>
<dbReference type="Proteomes" id="UP000250028">
    <property type="component" value="Unassembled WGS sequence"/>
</dbReference>
<feature type="binding site" evidence="7">
    <location>
        <begin position="236"/>
        <end position="239"/>
    </location>
    <ligand>
        <name>substrate</name>
    </ligand>
</feature>
<protein>
    <recommendedName>
        <fullName evidence="7">tRNA (guanine-N(7)-)-methyltransferase</fullName>
        <ecNumber evidence="7">2.1.1.33</ecNumber>
    </recommendedName>
    <alternativeName>
        <fullName evidence="7">tRNA (guanine(46)-N(7))-methyltransferase</fullName>
    </alternativeName>
    <alternativeName>
        <fullName evidence="7">tRNA(m7G46)-methyltransferase</fullName>
    </alternativeName>
</protein>
<name>A0A2Y8ZPX2_9MICO</name>
<feature type="binding site" evidence="7">
    <location>
        <position position="147"/>
    </location>
    <ligand>
        <name>S-adenosyl-L-methionine</name>
        <dbReference type="ChEBI" id="CHEBI:59789"/>
    </ligand>
</feature>
<evidence type="ECO:0000256" key="2">
    <source>
        <dbReference type="ARBA" id="ARBA00003015"/>
    </source>
</evidence>
<feature type="compositionally biased region" description="Basic and acidic residues" evidence="8">
    <location>
        <begin position="203"/>
        <end position="223"/>
    </location>
</feature>
<dbReference type="EMBL" id="UESZ01000001">
    <property type="protein sequence ID" value="SSA34380.1"/>
    <property type="molecule type" value="Genomic_DNA"/>
</dbReference>
<dbReference type="UniPathway" id="UPA00989"/>
<dbReference type="PANTHER" id="PTHR23417">
    <property type="entry name" value="3-DEOXY-D-MANNO-OCTULOSONIC-ACID TRANSFERASE/TRNA GUANINE-N 7 - -METHYLTRANSFERASE"/>
    <property type="match status" value="1"/>
</dbReference>
<keyword evidence="3 7" id="KW-0489">Methyltransferase</keyword>
<evidence type="ECO:0000256" key="7">
    <source>
        <dbReference type="HAMAP-Rule" id="MF_01057"/>
    </source>
</evidence>
<comment type="caution">
    <text evidence="7">Lacks conserved residue(s) required for the propagation of feature annotation.</text>
</comment>
<keyword evidence="4 7" id="KW-0808">Transferase</keyword>
<feature type="binding site" evidence="7">
    <location>
        <position position="72"/>
    </location>
    <ligand>
        <name>S-adenosyl-L-methionine</name>
        <dbReference type="ChEBI" id="CHEBI:59789"/>
    </ligand>
</feature>
<gene>
    <name evidence="7" type="primary">trmB</name>
    <name evidence="9" type="ORF">SAMN04489750_1697</name>
</gene>
<feature type="compositionally biased region" description="Basic residues" evidence="8">
    <location>
        <begin position="18"/>
        <end position="28"/>
    </location>
</feature>
<evidence type="ECO:0000256" key="1">
    <source>
        <dbReference type="ARBA" id="ARBA00000142"/>
    </source>
</evidence>
<keyword evidence="5 7" id="KW-0949">S-adenosyl-L-methionine</keyword>
<feature type="binding site" evidence="7">
    <location>
        <position position="124"/>
    </location>
    <ligand>
        <name>S-adenosyl-L-methionine</name>
        <dbReference type="ChEBI" id="CHEBI:59789"/>
    </ligand>
</feature>
<dbReference type="AlphaFoldDB" id="A0A2Y8ZPX2"/>
<feature type="binding site" evidence="7">
    <location>
        <position position="183"/>
    </location>
    <ligand>
        <name>substrate</name>
    </ligand>
</feature>
<dbReference type="OrthoDB" id="9802090at2"/>
<evidence type="ECO:0000256" key="3">
    <source>
        <dbReference type="ARBA" id="ARBA00022603"/>
    </source>
</evidence>
<dbReference type="GO" id="GO:0043527">
    <property type="term" value="C:tRNA methyltransferase complex"/>
    <property type="evidence" value="ECO:0007669"/>
    <property type="project" value="TreeGrafter"/>
</dbReference>
<accession>A0A2Y8ZPX2</accession>
<dbReference type="CDD" id="cd02440">
    <property type="entry name" value="AdoMet_MTases"/>
    <property type="match status" value="1"/>
</dbReference>
<keyword evidence="10" id="KW-1185">Reference proteome</keyword>
<dbReference type="HAMAP" id="MF_01057">
    <property type="entry name" value="tRNA_methyltr_TrmB"/>
    <property type="match status" value="1"/>
</dbReference>
<comment type="pathway">
    <text evidence="7">tRNA modification; N(7)-methylguanine-tRNA biosynthesis.</text>
</comment>
<dbReference type="PROSITE" id="PS51625">
    <property type="entry name" value="SAM_MT_TRMB"/>
    <property type="match status" value="1"/>
</dbReference>
<dbReference type="InterPro" id="IPR055361">
    <property type="entry name" value="tRNA_methyltr_TrmB_bact"/>
</dbReference>
<evidence type="ECO:0000256" key="8">
    <source>
        <dbReference type="SAM" id="MobiDB-lite"/>
    </source>
</evidence>
<dbReference type="GO" id="GO:0008176">
    <property type="term" value="F:tRNA (guanine(46)-N7)-methyltransferase activity"/>
    <property type="evidence" value="ECO:0007669"/>
    <property type="project" value="UniProtKB-UniRule"/>
</dbReference>
<feature type="binding site" evidence="7">
    <location>
        <position position="97"/>
    </location>
    <ligand>
        <name>S-adenosyl-L-methionine</name>
        <dbReference type="ChEBI" id="CHEBI:59789"/>
    </ligand>
</feature>
<dbReference type="PANTHER" id="PTHR23417:SF14">
    <property type="entry name" value="PENTACOTRIPEPTIDE-REPEAT REGION OF PRORP DOMAIN-CONTAINING PROTEIN"/>
    <property type="match status" value="1"/>
</dbReference>
<dbReference type="NCBIfam" id="TIGR00091">
    <property type="entry name" value="tRNA (guanosine(46)-N7)-methyltransferase TrmB"/>
    <property type="match status" value="1"/>
</dbReference>
<comment type="similarity">
    <text evidence="7">Belongs to the class I-like SAM-binding methyltransferase superfamily. TrmB family.</text>
</comment>
<comment type="function">
    <text evidence="2 7">Catalyzes the formation of N(7)-methylguanine at position 46 (m7G46) in tRNA.</text>
</comment>
<dbReference type="RefSeq" id="WP_109684956.1">
    <property type="nucleotide sequence ID" value="NZ_QGDN01000001.1"/>
</dbReference>
<comment type="catalytic activity">
    <reaction evidence="1 7">
        <text>guanosine(46) in tRNA + S-adenosyl-L-methionine = N(7)-methylguanosine(46) in tRNA + S-adenosyl-L-homocysteine</text>
        <dbReference type="Rhea" id="RHEA:42708"/>
        <dbReference type="Rhea" id="RHEA-COMP:10188"/>
        <dbReference type="Rhea" id="RHEA-COMP:10189"/>
        <dbReference type="ChEBI" id="CHEBI:57856"/>
        <dbReference type="ChEBI" id="CHEBI:59789"/>
        <dbReference type="ChEBI" id="CHEBI:74269"/>
        <dbReference type="ChEBI" id="CHEBI:74480"/>
        <dbReference type="EC" id="2.1.1.33"/>
    </reaction>
</comment>